<reference evidence="2" key="1">
    <citation type="submission" date="2019-02" db="EMBL/GenBank/DDBJ databases">
        <title>Complete genome sequence of Rhodoferax sp. Gr-4.</title>
        <authorList>
            <person name="Jin L."/>
        </authorList>
    </citation>
    <scope>NUCLEOTIDE SEQUENCE [LARGE SCALE GENOMIC DNA]</scope>
    <source>
        <strain evidence="2">Gr-4</strain>
    </source>
</reference>
<dbReference type="RefSeq" id="WP_142811322.1">
    <property type="nucleotide sequence ID" value="NZ_CP036282.1"/>
</dbReference>
<proteinExistence type="predicted"/>
<dbReference type="EMBL" id="CP036282">
    <property type="protein sequence ID" value="QDL54418.1"/>
    <property type="molecule type" value="Genomic_DNA"/>
</dbReference>
<gene>
    <name evidence="1" type="ORF">EXZ61_09720</name>
</gene>
<dbReference type="PROSITE" id="PS51257">
    <property type="entry name" value="PROKAR_LIPOPROTEIN"/>
    <property type="match status" value="1"/>
</dbReference>
<evidence type="ECO:0000313" key="2">
    <source>
        <dbReference type="Proteomes" id="UP000317365"/>
    </source>
</evidence>
<evidence type="ECO:0000313" key="1">
    <source>
        <dbReference type="EMBL" id="QDL54418.1"/>
    </source>
</evidence>
<evidence type="ECO:0008006" key="3">
    <source>
        <dbReference type="Google" id="ProtNLM"/>
    </source>
</evidence>
<accession>A0A515EP29</accession>
<dbReference type="KEGG" id="rhg:EXZ61_09720"/>
<name>A0A515EP29_9BURK</name>
<dbReference type="AlphaFoldDB" id="A0A515EP29"/>
<protein>
    <recommendedName>
        <fullName evidence="3">Lipoprotein</fullName>
    </recommendedName>
</protein>
<dbReference type="Proteomes" id="UP000317365">
    <property type="component" value="Chromosome"/>
</dbReference>
<reference evidence="2" key="2">
    <citation type="journal article" date="2020" name="Int. J. Syst. Evol. Microbiol.">
        <title>Genomic insights into a novel species Rhodoferax aquaticus sp. nov., isolated from freshwater.</title>
        <authorList>
            <person name="Li T."/>
            <person name="Zhuo Y."/>
            <person name="Jin C.Z."/>
            <person name="Wu X."/>
            <person name="Ko S.R."/>
            <person name="Jin F.J."/>
            <person name="Ahn C.Y."/>
            <person name="Oh H.M."/>
            <person name="Lee H.G."/>
            <person name="Jin L."/>
        </authorList>
    </citation>
    <scope>NUCLEOTIDE SEQUENCE [LARGE SCALE GENOMIC DNA]</scope>
    <source>
        <strain evidence="2">Gr-4</strain>
    </source>
</reference>
<sequence length="165" mass="17936">MRFFAWRTATALGLVGLLIGCARVSETSLLLFSTLLPATLVVDGQLLQGDMQLLPDRTGTMTVRSQRTAKTLQPSEAAPLVSCVGQLRYSATMHGVIDLRCNAGVETELRFNMLSATRGYAYGQTPQGPVSATFGLNTREARAYLTLPPGKQLVDTGDSYFFELR</sequence>
<organism evidence="1 2">
    <name type="scientific">Rhodoferax aquaticus</name>
    <dbReference type="NCBI Taxonomy" id="2527691"/>
    <lineage>
        <taxon>Bacteria</taxon>
        <taxon>Pseudomonadati</taxon>
        <taxon>Pseudomonadota</taxon>
        <taxon>Betaproteobacteria</taxon>
        <taxon>Burkholderiales</taxon>
        <taxon>Comamonadaceae</taxon>
        <taxon>Rhodoferax</taxon>
    </lineage>
</organism>
<keyword evidence="2" id="KW-1185">Reference proteome</keyword>